<dbReference type="EMBL" id="CP024446">
    <property type="protein sequence ID" value="ATR79964.1"/>
    <property type="molecule type" value="Genomic_DNA"/>
</dbReference>
<feature type="transmembrane region" description="Helical" evidence="5">
    <location>
        <begin position="58"/>
        <end position="77"/>
    </location>
</feature>
<evidence type="ECO:0000313" key="7">
    <source>
        <dbReference type="EMBL" id="ATR79964.1"/>
    </source>
</evidence>
<dbReference type="Pfam" id="PF00005">
    <property type="entry name" value="ABC_tran"/>
    <property type="match status" value="1"/>
</dbReference>
<keyword evidence="7" id="KW-0067">ATP-binding</keyword>
<feature type="transmembrane region" description="Helical" evidence="5">
    <location>
        <begin position="162"/>
        <end position="180"/>
    </location>
</feature>
<keyword evidence="7" id="KW-0547">Nucleotide-binding</keyword>
<accession>A0A2D2LY48</accession>
<proteinExistence type="predicted"/>
<keyword evidence="4 5" id="KW-0472">Membrane</keyword>
<name>A0A2D2LY48_FAUOS</name>
<evidence type="ECO:0000256" key="3">
    <source>
        <dbReference type="ARBA" id="ARBA00022989"/>
    </source>
</evidence>
<comment type="subcellular location">
    <subcellularLocation>
        <location evidence="1">Cell membrane</location>
        <topology evidence="1">Multi-pass membrane protein</topology>
    </subcellularLocation>
</comment>
<feature type="transmembrane region" description="Helical" evidence="5">
    <location>
        <begin position="252"/>
        <end position="270"/>
    </location>
</feature>
<feature type="transmembrane region" description="Helical" evidence="5">
    <location>
        <begin position="27"/>
        <end position="51"/>
    </location>
</feature>
<dbReference type="PANTHER" id="PTHR24221:SF646">
    <property type="entry name" value="HAEMOLYSIN SECRETION ATP-BINDING PROTEIN"/>
    <property type="match status" value="1"/>
</dbReference>
<geneLocation type="plasmid" evidence="8">
    <name>pnp7-3</name>
</geneLocation>
<evidence type="ECO:0000313" key="8">
    <source>
        <dbReference type="Proteomes" id="UP000229340"/>
    </source>
</evidence>
<dbReference type="SUPFAM" id="SSF52540">
    <property type="entry name" value="P-loop containing nucleoside triphosphate hydrolases"/>
    <property type="match status" value="1"/>
</dbReference>
<evidence type="ECO:0000256" key="2">
    <source>
        <dbReference type="ARBA" id="ARBA00022692"/>
    </source>
</evidence>
<evidence type="ECO:0000259" key="6">
    <source>
        <dbReference type="Pfam" id="PF00005"/>
    </source>
</evidence>
<reference evidence="8" key="1">
    <citation type="submission" date="2017-10" db="EMBL/GenBank/DDBJ databases">
        <title>Complete genome sequence of Moraxella osloensis NP7 isolated from human skin.</title>
        <authorList>
            <person name="Lee K."/>
            <person name="Lim J.Y."/>
            <person name="Hwang I."/>
        </authorList>
    </citation>
    <scope>NUCLEOTIDE SEQUENCE [LARGE SCALE GENOMIC DNA]</scope>
    <source>
        <strain evidence="8">NP7</strain>
        <plasmid evidence="8">pnp7-3</plasmid>
    </source>
</reference>
<organism evidence="7 8">
    <name type="scientific">Faucicola osloensis</name>
    <name type="common">Moraxella osloensis</name>
    <dbReference type="NCBI Taxonomy" id="34062"/>
    <lineage>
        <taxon>Bacteria</taxon>
        <taxon>Pseudomonadati</taxon>
        <taxon>Pseudomonadota</taxon>
        <taxon>Gammaproteobacteria</taxon>
        <taxon>Moraxellales</taxon>
        <taxon>Moraxellaceae</taxon>
        <taxon>Faucicola</taxon>
    </lineage>
</organism>
<dbReference type="InterPro" id="IPR027417">
    <property type="entry name" value="P-loop_NTPase"/>
</dbReference>
<dbReference type="InterPro" id="IPR003439">
    <property type="entry name" value="ABC_transporter-like_ATP-bd"/>
</dbReference>
<evidence type="ECO:0000256" key="1">
    <source>
        <dbReference type="ARBA" id="ARBA00004651"/>
    </source>
</evidence>
<dbReference type="GO" id="GO:0016887">
    <property type="term" value="F:ATP hydrolysis activity"/>
    <property type="evidence" value="ECO:0007669"/>
    <property type="project" value="InterPro"/>
</dbReference>
<dbReference type="PANTHER" id="PTHR24221">
    <property type="entry name" value="ATP-BINDING CASSETTE SUB-FAMILY B"/>
    <property type="match status" value="1"/>
</dbReference>
<evidence type="ECO:0000256" key="4">
    <source>
        <dbReference type="ARBA" id="ARBA00023136"/>
    </source>
</evidence>
<dbReference type="Gene3D" id="3.40.50.300">
    <property type="entry name" value="P-loop containing nucleotide triphosphate hydrolases"/>
    <property type="match status" value="1"/>
</dbReference>
<dbReference type="InterPro" id="IPR036640">
    <property type="entry name" value="ABC1_TM_sf"/>
</dbReference>
<keyword evidence="2 5" id="KW-0812">Transmembrane</keyword>
<sequence>MRQKFSIFVAALREVFFACPRYHTAMAICLLVTGLMPAVNVYATGQMIALFNHSQAQHAILTTLGIWGVSMLLPSLLEPLVNYLQTHINQLVTNSIISKLMAKNASFNGLQVYDDANIQDDIAVLKSQSKFRPTNFMVNLVNLTRETVTVAALFAMLFSIKWWIPFAILLAATPLAYANFQVMSFSWRALISSGKQSRLMDYFASLAFSRETQKDRHLFNANPLIVDKYQQAFNQVYSELQQAQFKIFTKPIPFQIIAVVVLSLVLFALYQQAAVAAITLSSAVVLLQSIMMLNNRLESVIQTSSLTYEILDYFEKYFAFLAYEENIIDGNLSIQRIERIEFIHVGFTYPNTDKPILKNISFSARKGESIAIVGHNGAGKSTLVSLICRFWDVSEGQILINGENIKAFDFLPLLKQGDSCSQTVKPDRKNVLGGINISIMPCATRCTSPFSYSKRFSTFRTVGSDVTATRTLLGRVFLIHDFKTATCVLAFVGQLSFQFKPTSIVHRSSQFHTFLWWCFIFFTWLDDSL</sequence>
<dbReference type="AlphaFoldDB" id="A0A2D2LY48"/>
<protein>
    <submittedName>
        <fullName evidence="7">ABC transporter ATP-binding protein</fullName>
    </submittedName>
</protein>
<dbReference type="GO" id="GO:0005886">
    <property type="term" value="C:plasma membrane"/>
    <property type="evidence" value="ECO:0007669"/>
    <property type="project" value="UniProtKB-SubCell"/>
</dbReference>
<keyword evidence="3 5" id="KW-1133">Transmembrane helix</keyword>
<feature type="domain" description="ABC transporter" evidence="6">
    <location>
        <begin position="357"/>
        <end position="407"/>
    </location>
</feature>
<gene>
    <name evidence="7" type="ORF">NP7_11435</name>
</gene>
<dbReference type="Proteomes" id="UP000229340">
    <property type="component" value="Plasmid pNP7-3"/>
</dbReference>
<dbReference type="InterPro" id="IPR039421">
    <property type="entry name" value="Type_1_exporter"/>
</dbReference>
<dbReference type="Gene3D" id="1.20.1560.10">
    <property type="entry name" value="ABC transporter type 1, transmembrane domain"/>
    <property type="match status" value="1"/>
</dbReference>
<keyword evidence="7" id="KW-0614">Plasmid</keyword>
<evidence type="ECO:0000256" key="5">
    <source>
        <dbReference type="SAM" id="Phobius"/>
    </source>
</evidence>
<dbReference type="GO" id="GO:0034040">
    <property type="term" value="F:ATPase-coupled lipid transmembrane transporter activity"/>
    <property type="evidence" value="ECO:0007669"/>
    <property type="project" value="TreeGrafter"/>
</dbReference>
<dbReference type="SUPFAM" id="SSF90123">
    <property type="entry name" value="ABC transporter transmembrane region"/>
    <property type="match status" value="1"/>
</dbReference>
<dbReference type="GO" id="GO:0005524">
    <property type="term" value="F:ATP binding"/>
    <property type="evidence" value="ECO:0007669"/>
    <property type="project" value="UniProtKB-KW"/>
</dbReference>